<dbReference type="Pfam" id="PF04892">
    <property type="entry name" value="VanZ"/>
    <property type="match status" value="1"/>
</dbReference>
<feature type="transmembrane region" description="Helical" evidence="1">
    <location>
        <begin position="497"/>
        <end position="521"/>
    </location>
</feature>
<feature type="transmembrane region" description="Helical" evidence="1">
    <location>
        <begin position="759"/>
        <end position="781"/>
    </location>
</feature>
<keyword evidence="1" id="KW-0472">Membrane</keyword>
<feature type="transmembrane region" description="Helical" evidence="1">
    <location>
        <begin position="125"/>
        <end position="145"/>
    </location>
</feature>
<proteinExistence type="predicted"/>
<dbReference type="RefSeq" id="WP_348758830.1">
    <property type="nucleotide sequence ID" value="NZ_OZ026884.1"/>
</dbReference>
<dbReference type="Gene3D" id="2.60.120.260">
    <property type="entry name" value="Galactose-binding domain-like"/>
    <property type="match status" value="1"/>
</dbReference>
<evidence type="ECO:0000313" key="4">
    <source>
        <dbReference type="Proteomes" id="UP001497493"/>
    </source>
</evidence>
<evidence type="ECO:0000256" key="1">
    <source>
        <dbReference type="SAM" id="Phobius"/>
    </source>
</evidence>
<feature type="transmembrane region" description="Helical" evidence="1">
    <location>
        <begin position="216"/>
        <end position="234"/>
    </location>
</feature>
<protein>
    <submittedName>
        <fullName evidence="3">O-antigen ligase-like membrane protein</fullName>
    </submittedName>
</protein>
<feature type="transmembrane region" description="Helical" evidence="1">
    <location>
        <begin position="637"/>
        <end position="654"/>
    </location>
</feature>
<feature type="transmembrane region" description="Helical" evidence="1">
    <location>
        <begin position="414"/>
        <end position="435"/>
    </location>
</feature>
<name>A0ABM9NFL0_9GAMM</name>
<feature type="transmembrane region" description="Helical" evidence="1">
    <location>
        <begin position="1002"/>
        <end position="1022"/>
    </location>
</feature>
<sequence length="1086" mass="115993">MDSHPISRRDAFLAFLGYLAFVIYGSLVPFAYRGISFEQAVARFREIGFLDLGVAARADWVANIVLYVPLSFLGCAFAIGMRSVHPLRHLTGLVVWAFCLAVAVAIEFFQEFFAPRTVSLNDLLAEAIGSTAGVVLFGLGRWEVVGLLRAFAAGGRVSVLAAMVLYLLCYVALSLFPYDFVVSPKELAWKLTTGNQGWLLASGDCTSWLRCGARQASEVVGLIPLGILLALGLPGWSLGRAFLLGVGLGLVLELLQLLLASGTSQGLSLLWRGLGLATGVAGGRLLRRYGPLPLAHLIRWLLPVAALPYGLLLVALAGWFSAPWLPPGDAFARLAELRLIPFYHHYFTTETAAMVSLIANAGMYAPLGLAVWALRAAGPGNFRHGARTAGLAAGALALPVELGKLFVPPKHPDLTNLLIAAGSAALVFVLTNWLARLLIGPPPGKSGAFIQPPAGGQAATPPLPTPQGLATGLALAGLLGVGLGLRHYPVGTPWLAAGLLAYGALLWHRPSLLFLTVPALLPTLDFSPYTGRLALDEFDLVVLLTLAIGYFRVYPLPARPWPGRAWPLAYGLLWCSWAVAMVRGLWPLWGLDGGGMDSSHSPLEAWQVGKGWLWALLLVPLLRRVPSANIPAVQRRLLDGWVLGLSGVVLAVVWERQAFVGLADFEREFRVTGSFSTMNRGSAYIETFLATAFPLLAVRVLQARRGLFKLAGLLAAALATYAMLVTFSRGGYAGMVAGLAPLGLALVRQSRGLSPRRWLVPAGLAMASLVAAVPVLSGGFAQSRLAHTADDLAVRQAHWRRALELMDPGPLPALLGMGFGQYPLLYLTRADGVRPPGTYSVLQEGTNRYLRLGSGTAAFLDQIVALAPDAQYTLSLRLRQPDAPAAAGVALCQKALLYSFECLWPRLPPPDPEHRWSTVSVPIDPAPLNGDAWPPRTVKLSLHNGSRAPIDLDGISLKRRDGRELVANGGFDEGTARWLFVSDDGWAWHIEQQVLEVYFAQGWLGVLALAAVIAAAAGILWPALARGDLAAAGFAGALVAFLTVGLFGSAFDTARLALMFYFTAFAAGFLVQPVRAPRRAGDGSTP</sequence>
<feature type="transmembrane region" description="Helical" evidence="1">
    <location>
        <begin position="352"/>
        <end position="374"/>
    </location>
</feature>
<feature type="transmembrane region" description="Helical" evidence="1">
    <location>
        <begin position="468"/>
        <end position="485"/>
    </location>
</feature>
<feature type="transmembrane region" description="Helical" evidence="1">
    <location>
        <begin position="533"/>
        <end position="553"/>
    </location>
</feature>
<dbReference type="PANTHER" id="PTHR37422:SF13">
    <property type="entry name" value="LIPOPOLYSACCHARIDE BIOSYNTHESIS PROTEIN PA4999-RELATED"/>
    <property type="match status" value="1"/>
</dbReference>
<feature type="transmembrane region" description="Helical" evidence="1">
    <location>
        <begin position="683"/>
        <end position="700"/>
    </location>
</feature>
<keyword evidence="1" id="KW-1133">Transmembrane helix</keyword>
<feature type="transmembrane region" description="Helical" evidence="1">
    <location>
        <begin position="298"/>
        <end position="320"/>
    </location>
</feature>
<keyword evidence="1" id="KW-0812">Transmembrane</keyword>
<feature type="transmembrane region" description="Helical" evidence="1">
    <location>
        <begin position="1054"/>
        <end position="1071"/>
    </location>
</feature>
<feature type="transmembrane region" description="Helical" evidence="1">
    <location>
        <begin position="157"/>
        <end position="178"/>
    </location>
</feature>
<feature type="transmembrane region" description="Helical" evidence="1">
    <location>
        <begin position="269"/>
        <end position="286"/>
    </location>
</feature>
<evidence type="ECO:0000259" key="2">
    <source>
        <dbReference type="Pfam" id="PF04892"/>
    </source>
</evidence>
<dbReference type="Proteomes" id="UP001497493">
    <property type="component" value="Chromosome"/>
</dbReference>
<accession>A0ABM9NFL0</accession>
<dbReference type="EMBL" id="OZ026884">
    <property type="protein sequence ID" value="CAL1239252.1"/>
    <property type="molecule type" value="Genomic_DNA"/>
</dbReference>
<feature type="transmembrane region" description="Helical" evidence="1">
    <location>
        <begin position="93"/>
        <end position="113"/>
    </location>
</feature>
<keyword evidence="4" id="KW-1185">Reference proteome</keyword>
<feature type="transmembrane region" description="Helical" evidence="1">
    <location>
        <begin position="606"/>
        <end position="625"/>
    </location>
</feature>
<gene>
    <name evidence="3" type="ORF">MECH1_V1_0476</name>
</gene>
<feature type="transmembrane region" description="Helical" evidence="1">
    <location>
        <begin position="241"/>
        <end position="263"/>
    </location>
</feature>
<dbReference type="InterPro" id="IPR051533">
    <property type="entry name" value="WaaL-like"/>
</dbReference>
<feature type="domain" description="VanZ-like" evidence="2">
    <location>
        <begin position="26"/>
        <end position="138"/>
    </location>
</feature>
<feature type="transmembrane region" description="Helical" evidence="1">
    <location>
        <begin position="565"/>
        <end position="586"/>
    </location>
</feature>
<feature type="transmembrane region" description="Helical" evidence="1">
    <location>
        <begin position="1029"/>
        <end position="1048"/>
    </location>
</feature>
<feature type="transmembrane region" description="Helical" evidence="1">
    <location>
        <begin position="707"/>
        <end position="724"/>
    </location>
</feature>
<dbReference type="NCBIfam" id="NF037970">
    <property type="entry name" value="vanZ_1"/>
    <property type="match status" value="1"/>
</dbReference>
<evidence type="ECO:0000313" key="3">
    <source>
        <dbReference type="EMBL" id="CAL1239252.1"/>
    </source>
</evidence>
<reference evidence="3 4" key="1">
    <citation type="submission" date="2024-04" db="EMBL/GenBank/DDBJ databases">
        <authorList>
            <person name="Cremers G."/>
        </authorList>
    </citation>
    <scope>NUCLEOTIDE SEQUENCE [LARGE SCALE GENOMIC DNA]</scope>
    <source>
        <strain evidence="3">MeCH1-AG</strain>
    </source>
</reference>
<feature type="transmembrane region" description="Helical" evidence="1">
    <location>
        <begin position="60"/>
        <end position="81"/>
    </location>
</feature>
<dbReference type="PANTHER" id="PTHR37422">
    <property type="entry name" value="TEICHURONIC ACID BIOSYNTHESIS PROTEIN TUAE"/>
    <property type="match status" value="1"/>
</dbReference>
<dbReference type="InterPro" id="IPR006976">
    <property type="entry name" value="VanZ-like"/>
</dbReference>
<organism evidence="3 4">
    <name type="scientific">Candidatus Methylocalor cossyra</name>
    <dbReference type="NCBI Taxonomy" id="3108543"/>
    <lineage>
        <taxon>Bacteria</taxon>
        <taxon>Pseudomonadati</taxon>
        <taxon>Pseudomonadota</taxon>
        <taxon>Gammaproteobacteria</taxon>
        <taxon>Methylococcales</taxon>
        <taxon>Methylococcaceae</taxon>
        <taxon>Candidatus Methylocalor</taxon>
    </lineage>
</organism>
<feature type="transmembrane region" description="Helical" evidence="1">
    <location>
        <begin position="12"/>
        <end position="32"/>
    </location>
</feature>